<dbReference type="OMA" id="AFLQDQW"/>
<dbReference type="Proteomes" id="UP000184267">
    <property type="component" value="Unassembled WGS sequence"/>
</dbReference>
<dbReference type="EMBL" id="MNAD01000491">
    <property type="protein sequence ID" value="OJT12367.1"/>
    <property type="molecule type" value="Genomic_DNA"/>
</dbReference>
<evidence type="ECO:0000313" key="3">
    <source>
        <dbReference type="Proteomes" id="UP000184267"/>
    </source>
</evidence>
<proteinExistence type="predicted"/>
<feature type="region of interest" description="Disordered" evidence="1">
    <location>
        <begin position="1"/>
        <end position="42"/>
    </location>
</feature>
<organism evidence="2 3">
    <name type="scientific">Trametes pubescens</name>
    <name type="common">White-rot fungus</name>
    <dbReference type="NCBI Taxonomy" id="154538"/>
    <lineage>
        <taxon>Eukaryota</taxon>
        <taxon>Fungi</taxon>
        <taxon>Dikarya</taxon>
        <taxon>Basidiomycota</taxon>
        <taxon>Agaricomycotina</taxon>
        <taxon>Agaricomycetes</taxon>
        <taxon>Polyporales</taxon>
        <taxon>Polyporaceae</taxon>
        <taxon>Trametes</taxon>
    </lineage>
</organism>
<name>A0A1M2VXN8_TRAPU</name>
<evidence type="ECO:0000313" key="2">
    <source>
        <dbReference type="EMBL" id="OJT12367.1"/>
    </source>
</evidence>
<feature type="compositionally biased region" description="Pro residues" evidence="1">
    <location>
        <begin position="15"/>
        <end position="33"/>
    </location>
</feature>
<protein>
    <submittedName>
        <fullName evidence="2">Uncharacterized protein</fullName>
    </submittedName>
</protein>
<keyword evidence="3" id="KW-1185">Reference proteome</keyword>
<comment type="caution">
    <text evidence="2">The sequence shown here is derived from an EMBL/GenBank/DDBJ whole genome shotgun (WGS) entry which is preliminary data.</text>
</comment>
<dbReference type="AlphaFoldDB" id="A0A1M2VXN8"/>
<accession>A0A1M2VXN8</accession>
<reference evidence="2 3" key="1">
    <citation type="submission" date="2016-10" db="EMBL/GenBank/DDBJ databases">
        <title>Genome sequence of the basidiomycete white-rot fungus Trametes pubescens.</title>
        <authorList>
            <person name="Makela M.R."/>
            <person name="Granchi Z."/>
            <person name="Peng M."/>
            <person name="De Vries R.P."/>
            <person name="Grigoriev I."/>
            <person name="Riley R."/>
            <person name="Hilden K."/>
        </authorList>
    </citation>
    <scope>NUCLEOTIDE SEQUENCE [LARGE SCALE GENOMIC DNA]</scope>
    <source>
        <strain evidence="2 3">FBCC735</strain>
    </source>
</reference>
<evidence type="ECO:0000256" key="1">
    <source>
        <dbReference type="SAM" id="MobiDB-lite"/>
    </source>
</evidence>
<dbReference type="OrthoDB" id="2737573at2759"/>
<gene>
    <name evidence="2" type="ORF">TRAPUB_11069</name>
</gene>
<sequence length="210" mass="23880">MAVVPKPEPEDIVLPPAPAPAPAPAPPKSSKPAPEPKTRADALKEISGVRRVTAWSIHRWPLEKRVVQERTRVHLPRTYRARHGVDVRTVFPEADLNQFVHGHYMEVMGAEREGAGARKAGAKGRESEKEKRAREEWPNYVAGEAVLAKRHEFLGPDPRVSGYKLDANGDYHIKWYDAFLKDHWVDDQKWDFDVRLDARGNWVEVDDDAE</sequence>